<feature type="domain" description="BIG2" evidence="2">
    <location>
        <begin position="114"/>
        <end position="196"/>
    </location>
</feature>
<feature type="domain" description="BIG2" evidence="2">
    <location>
        <begin position="457"/>
        <end position="540"/>
    </location>
</feature>
<feature type="domain" description="BIG2" evidence="2">
    <location>
        <begin position="204"/>
        <end position="282"/>
    </location>
</feature>
<feature type="chain" id="PRO_5020639292" description="BIG2 domain-containing protein" evidence="1">
    <location>
        <begin position="28"/>
        <end position="885"/>
    </location>
</feature>
<feature type="domain" description="BIG2" evidence="2">
    <location>
        <begin position="285"/>
        <end position="369"/>
    </location>
</feature>
<feature type="domain" description="BIG2" evidence="2">
    <location>
        <begin position="550"/>
        <end position="629"/>
    </location>
</feature>
<feature type="domain" description="BIG2" evidence="2">
    <location>
        <begin position="720"/>
        <end position="799"/>
    </location>
</feature>
<dbReference type="AlphaFoldDB" id="A0A4R4E4F2"/>
<gene>
    <name evidence="3" type="ORF">E0485_22065</name>
</gene>
<dbReference type="SUPFAM" id="SSF49373">
    <property type="entry name" value="Invasin/intimin cell-adhesion fragments"/>
    <property type="match status" value="9"/>
</dbReference>
<dbReference type="InterPro" id="IPR003343">
    <property type="entry name" value="Big_2"/>
</dbReference>
<dbReference type="Gene3D" id="2.60.40.1080">
    <property type="match status" value="10"/>
</dbReference>
<evidence type="ECO:0000256" key="1">
    <source>
        <dbReference type="SAM" id="SignalP"/>
    </source>
</evidence>
<evidence type="ECO:0000313" key="4">
    <source>
        <dbReference type="Proteomes" id="UP000295418"/>
    </source>
</evidence>
<feature type="domain" description="BIG2" evidence="2">
    <location>
        <begin position="381"/>
        <end position="454"/>
    </location>
</feature>
<sequence length="885" mass="94454">MKKFITVFLCLAVLFASGFGGVGKAVAADEIAQLVLSDNEASIETGDSKALTATAVYVGGKTEDVTVKTTWSSADDNIATVYAGTIRGKSEGKVTIVANYLGKSVSVNVEVLKKVRTLTKDKQTITIRTGEDKAEQVTLTAIYDDNKTADVTEKAQWTSDNQAVATVLNGKIVGHTSGTAVVTAKYGKQSVTIPVNVEIVKRLDPSKSEVSLLLKDKQDTAEIELTAIFPDGKSEIVTEKAEWSSSNEAVADAINGVIKAYGSGTATITAKYGTKTATIKVDVDRTMKLEMTPQNLFMQIKDGSKKLAVKAFYEKEQSMVEDDVTDKAEWTSSNSDVATVTKGTVIPLKAGEVTITAKYGDKSVTTTIDVEVPRRLEASQDYIAASVQDTTEKSISITAYYANDSKQDVTDKVEWSSSNEAIVSVNKGKLKALKAGEVTITAKYADKVVTIRVDVDIPKQIVADPTSLDLQVGGTKQITLNALYGDGTNVRTENITELAEWSSSADSIVEVRKGYVTGVTTGAATITAKYGNRTVTISVSVGIVKSLSVKKDDAAVDKLVMKKDDTAQLKLIVEYTDKTTKDVTNLATWAPEESKIAQVNSDGMVKAKGPGKVDISASFGGKTVKVAVEVDQTESLTASDRSIFMSVGETRAITLNPNDSNSVYVTQQADWSSSSSSVADVAGGKITAYKNGKTTITAKYGGKSVSILVEVEILDKLEADTRFVQLKTLGEKKDKEFTVKLTATLSSGQKIDVTDKADWKVSSYKIADVDNQGVIKATGYGKTSVTAKYGGKSVSIPVEVDQIKYLKVNQVNLSLKPGQKANVKAVATYWDGTDIDVSIPALWTTSSVQKADVKDGEIIAHGVGRATINVKFAGKQAQVIVNVTK</sequence>
<organism evidence="3 4">
    <name type="scientific">Paenibacillus albiflavus</name>
    <dbReference type="NCBI Taxonomy" id="2545760"/>
    <lineage>
        <taxon>Bacteria</taxon>
        <taxon>Bacillati</taxon>
        <taxon>Bacillota</taxon>
        <taxon>Bacilli</taxon>
        <taxon>Bacillales</taxon>
        <taxon>Paenibacillaceae</taxon>
        <taxon>Paenibacillus</taxon>
    </lineage>
</organism>
<accession>A0A4R4E4F2</accession>
<dbReference type="OrthoDB" id="2348975at2"/>
<feature type="domain" description="BIG2" evidence="2">
    <location>
        <begin position="802"/>
        <end position="882"/>
    </location>
</feature>
<evidence type="ECO:0000313" key="3">
    <source>
        <dbReference type="EMBL" id="TCZ72861.1"/>
    </source>
</evidence>
<evidence type="ECO:0000259" key="2">
    <source>
        <dbReference type="SMART" id="SM00635"/>
    </source>
</evidence>
<feature type="domain" description="BIG2" evidence="2">
    <location>
        <begin position="630"/>
        <end position="710"/>
    </location>
</feature>
<feature type="domain" description="BIG2" evidence="2">
    <location>
        <begin position="30"/>
        <end position="110"/>
    </location>
</feature>
<dbReference type="Proteomes" id="UP000295418">
    <property type="component" value="Unassembled WGS sequence"/>
</dbReference>
<dbReference type="SMART" id="SM00635">
    <property type="entry name" value="BID_2"/>
    <property type="match status" value="10"/>
</dbReference>
<proteinExistence type="predicted"/>
<keyword evidence="1" id="KW-0732">Signal</keyword>
<feature type="signal peptide" evidence="1">
    <location>
        <begin position="1"/>
        <end position="27"/>
    </location>
</feature>
<keyword evidence="4" id="KW-1185">Reference proteome</keyword>
<dbReference type="InterPro" id="IPR008964">
    <property type="entry name" value="Invasin/intimin_cell_adhesion"/>
</dbReference>
<protein>
    <recommendedName>
        <fullName evidence="2">BIG2 domain-containing protein</fullName>
    </recommendedName>
</protein>
<name>A0A4R4E4F2_9BACL</name>
<dbReference type="Pfam" id="PF02368">
    <property type="entry name" value="Big_2"/>
    <property type="match status" value="2"/>
</dbReference>
<dbReference type="EMBL" id="SKFG01000037">
    <property type="protein sequence ID" value="TCZ72861.1"/>
    <property type="molecule type" value="Genomic_DNA"/>
</dbReference>
<comment type="caution">
    <text evidence="3">The sequence shown here is derived from an EMBL/GenBank/DDBJ whole genome shotgun (WGS) entry which is preliminary data.</text>
</comment>
<reference evidence="3 4" key="1">
    <citation type="submission" date="2019-03" db="EMBL/GenBank/DDBJ databases">
        <authorList>
            <person name="Kim M.K.M."/>
        </authorList>
    </citation>
    <scope>NUCLEOTIDE SEQUENCE [LARGE SCALE GENOMIC DNA]</scope>
    <source>
        <strain evidence="3 4">18JY21-1</strain>
    </source>
</reference>